<feature type="transmembrane region" description="Helical" evidence="1">
    <location>
        <begin position="179"/>
        <end position="199"/>
    </location>
</feature>
<dbReference type="Pfam" id="PF01569">
    <property type="entry name" value="PAP2"/>
    <property type="match status" value="1"/>
</dbReference>
<dbReference type="PANTHER" id="PTHR14969">
    <property type="entry name" value="SPHINGOSINE-1-PHOSPHATE PHOSPHOHYDROLASE"/>
    <property type="match status" value="1"/>
</dbReference>
<feature type="transmembrane region" description="Helical" evidence="1">
    <location>
        <begin position="108"/>
        <end position="126"/>
    </location>
</feature>
<dbReference type="CDD" id="cd03392">
    <property type="entry name" value="PAP2_like_2"/>
    <property type="match status" value="1"/>
</dbReference>
<evidence type="ECO:0000256" key="1">
    <source>
        <dbReference type="SAM" id="Phobius"/>
    </source>
</evidence>
<name>A0A1H4J9G6_9HYPH</name>
<dbReference type="Proteomes" id="UP000199064">
    <property type="component" value="Unassembled WGS sequence"/>
</dbReference>
<dbReference type="AlphaFoldDB" id="A0A1H4J9G6"/>
<keyword evidence="1" id="KW-0812">Transmembrane</keyword>
<dbReference type="InterPro" id="IPR036938">
    <property type="entry name" value="PAP2/HPO_sf"/>
</dbReference>
<feature type="transmembrane region" description="Helical" evidence="1">
    <location>
        <begin position="80"/>
        <end position="101"/>
    </location>
</feature>
<dbReference type="SMART" id="SM00014">
    <property type="entry name" value="acidPPc"/>
    <property type="match status" value="1"/>
</dbReference>
<keyword evidence="1" id="KW-1133">Transmembrane helix</keyword>
<keyword evidence="1" id="KW-0472">Membrane</keyword>
<evidence type="ECO:0000259" key="2">
    <source>
        <dbReference type="SMART" id="SM00014"/>
    </source>
</evidence>
<organism evidence="3 4">
    <name type="scientific">Nitratireductor aquibiodomus</name>
    <dbReference type="NCBI Taxonomy" id="204799"/>
    <lineage>
        <taxon>Bacteria</taxon>
        <taxon>Pseudomonadati</taxon>
        <taxon>Pseudomonadota</taxon>
        <taxon>Alphaproteobacteria</taxon>
        <taxon>Hyphomicrobiales</taxon>
        <taxon>Phyllobacteriaceae</taxon>
        <taxon>Nitratireductor</taxon>
    </lineage>
</organism>
<dbReference type="InterPro" id="IPR000326">
    <property type="entry name" value="PAP2/HPO"/>
</dbReference>
<dbReference type="SUPFAM" id="SSF48317">
    <property type="entry name" value="Acid phosphatase/Vanadium-dependent haloperoxidase"/>
    <property type="match status" value="1"/>
</dbReference>
<feature type="transmembrane region" description="Helical" evidence="1">
    <location>
        <begin position="18"/>
        <end position="39"/>
    </location>
</feature>
<proteinExistence type="predicted"/>
<dbReference type="EMBL" id="FNSL01000001">
    <property type="protein sequence ID" value="SEB42950.1"/>
    <property type="molecule type" value="Genomic_DNA"/>
</dbReference>
<feature type="domain" description="Phosphatidic acid phosphatase type 2/haloperoxidase" evidence="2">
    <location>
        <begin position="108"/>
        <end position="222"/>
    </location>
</feature>
<sequence>MWAQENGFVRQIARHRRALAPVLLLLVLTLGSFVFLAIADEVAEGEIKALDEQVLLALRNPLDASDPLGPPWLEEAALEITAIGGYPVIVLSLLMVTGLLVVTRRYGAAFYAVLSVGSGALVSYILKNHYERPRPDIVEHLDVIHTASFPSGHATVTTVAYLTLAALVVRFFPDWRIRLYVLAVAVFISFIVGVSRIYLGVHWPSDVAAGWALGAAWASFTWLCLSLHALYRGRRLADGAGKRLRESSVEAMEKP</sequence>
<gene>
    <name evidence="3" type="ORF">SAMN05216452_1151</name>
</gene>
<dbReference type="Gene3D" id="1.20.144.10">
    <property type="entry name" value="Phosphatidic acid phosphatase type 2/haloperoxidase"/>
    <property type="match status" value="2"/>
</dbReference>
<keyword evidence="4" id="KW-1185">Reference proteome</keyword>
<protein>
    <submittedName>
        <fullName evidence="3">Undecaprenyl-diphosphatase</fullName>
    </submittedName>
</protein>
<evidence type="ECO:0000313" key="3">
    <source>
        <dbReference type="EMBL" id="SEB42950.1"/>
    </source>
</evidence>
<evidence type="ECO:0000313" key="4">
    <source>
        <dbReference type="Proteomes" id="UP000199064"/>
    </source>
</evidence>
<feature type="transmembrane region" description="Helical" evidence="1">
    <location>
        <begin position="211"/>
        <end position="231"/>
    </location>
</feature>
<reference evidence="4" key="1">
    <citation type="submission" date="2016-10" db="EMBL/GenBank/DDBJ databases">
        <authorList>
            <person name="Varghese N."/>
            <person name="Submissions S."/>
        </authorList>
    </citation>
    <scope>NUCLEOTIDE SEQUENCE [LARGE SCALE GENOMIC DNA]</scope>
    <source>
        <strain evidence="4">ES.061</strain>
    </source>
</reference>
<dbReference type="RefSeq" id="WP_090327380.1">
    <property type="nucleotide sequence ID" value="NZ_FNSL01000001.1"/>
</dbReference>
<feature type="transmembrane region" description="Helical" evidence="1">
    <location>
        <begin position="152"/>
        <end position="172"/>
    </location>
</feature>
<dbReference type="PANTHER" id="PTHR14969:SF13">
    <property type="entry name" value="AT30094P"/>
    <property type="match status" value="1"/>
</dbReference>
<accession>A0A1H4J9G6</accession>